<dbReference type="EMBL" id="AHHD01000500">
    <property type="protein sequence ID" value="EKG10929.1"/>
    <property type="molecule type" value="Genomic_DNA"/>
</dbReference>
<sequence length="310" mass="33615">MLPLRKKRQQQSHAIVRVNDLNAAPPRKKAAAIAGPWSDSTAPPQETLRLSLLSIPPPAALQLNHLPFFERKHRKSAECRGRECLKGRISPNMKDKIDYSLYLVTDNTPAILRGRDLVSVVRAAVEGGVTIVQLRDKTSDTATLVKTAKQLYEVTRGYNVPLLVNDRVDVALAAGVDGVHIGQDDMGRKTRNQSSAPPASARSSLLCRSRKTSPTSRPSASAASMHPTASASSTSPSPGSSRSTASPSSAPSSAPRTPRRRLRNFASWCGRRRPSTCSSARSTTARTMSSRSASLKSWRLSRRRTRSATT</sequence>
<reference evidence="5 6" key="1">
    <citation type="journal article" date="2012" name="BMC Genomics">
        <title>Tools to kill: Genome of one of the most destructive plant pathogenic fungi Macrophomina phaseolina.</title>
        <authorList>
            <person name="Islam M.S."/>
            <person name="Haque M.S."/>
            <person name="Islam M.M."/>
            <person name="Emdad E.M."/>
            <person name="Halim A."/>
            <person name="Hossen Q.M.M."/>
            <person name="Hossain M.Z."/>
            <person name="Ahmed B."/>
            <person name="Rahim S."/>
            <person name="Rahman M.S."/>
            <person name="Alam M.M."/>
            <person name="Hou S."/>
            <person name="Wan X."/>
            <person name="Saito J.A."/>
            <person name="Alam M."/>
        </authorList>
    </citation>
    <scope>NUCLEOTIDE SEQUENCE [LARGE SCALE GENOMIC DNA]</scope>
    <source>
        <strain evidence="5 6">MS6</strain>
    </source>
</reference>
<dbReference type="AlphaFoldDB" id="K2RL95"/>
<dbReference type="PANTHER" id="PTHR20857">
    <property type="entry name" value="THIAMINE-PHOSPHATE PYROPHOSPHORYLASE"/>
    <property type="match status" value="1"/>
</dbReference>
<dbReference type="STRING" id="1126212.K2RL95"/>
<dbReference type="InterPro" id="IPR013785">
    <property type="entry name" value="Aldolase_TIM"/>
</dbReference>
<dbReference type="InterPro" id="IPR022998">
    <property type="entry name" value="ThiamineP_synth_TenI"/>
</dbReference>
<comment type="caution">
    <text evidence="5">The sequence shown here is derived from an EMBL/GenBank/DDBJ whole genome shotgun (WGS) entry which is preliminary data.</text>
</comment>
<gene>
    <name evidence="5" type="ORF">MPH_11932</name>
</gene>
<dbReference type="PANTHER" id="PTHR20857:SF23">
    <property type="entry name" value="THIAMINE BIOSYNTHETIC BIFUNCTIONAL ENZYME"/>
    <property type="match status" value="1"/>
</dbReference>
<evidence type="ECO:0000313" key="5">
    <source>
        <dbReference type="EMBL" id="EKG10929.1"/>
    </source>
</evidence>
<dbReference type="OrthoDB" id="4994at2759"/>
<dbReference type="eggNOG" id="ENOG502QS2M">
    <property type="taxonomic scope" value="Eukaryota"/>
</dbReference>
<name>K2RL95_MACPH</name>
<evidence type="ECO:0000256" key="3">
    <source>
        <dbReference type="SAM" id="MobiDB-lite"/>
    </source>
</evidence>
<dbReference type="GO" id="GO:0005737">
    <property type="term" value="C:cytoplasm"/>
    <property type="evidence" value="ECO:0007669"/>
    <property type="project" value="TreeGrafter"/>
</dbReference>
<evidence type="ECO:0000256" key="1">
    <source>
        <dbReference type="ARBA" id="ARBA00004948"/>
    </source>
</evidence>
<evidence type="ECO:0000256" key="2">
    <source>
        <dbReference type="ARBA" id="ARBA00022977"/>
    </source>
</evidence>
<dbReference type="InterPro" id="IPR036206">
    <property type="entry name" value="ThiamineP_synth_sf"/>
</dbReference>
<feature type="compositionally biased region" description="Basic residues" evidence="3">
    <location>
        <begin position="299"/>
        <end position="310"/>
    </location>
</feature>
<evidence type="ECO:0000259" key="4">
    <source>
        <dbReference type="Pfam" id="PF02581"/>
    </source>
</evidence>
<dbReference type="CDD" id="cd00564">
    <property type="entry name" value="TMP_TenI"/>
    <property type="match status" value="1"/>
</dbReference>
<dbReference type="Proteomes" id="UP000007129">
    <property type="component" value="Unassembled WGS sequence"/>
</dbReference>
<dbReference type="GO" id="GO:0004789">
    <property type="term" value="F:thiamine-phosphate diphosphorylase activity"/>
    <property type="evidence" value="ECO:0007669"/>
    <property type="project" value="TreeGrafter"/>
</dbReference>
<dbReference type="Gene3D" id="3.20.20.70">
    <property type="entry name" value="Aldolase class I"/>
    <property type="match status" value="1"/>
</dbReference>
<feature type="region of interest" description="Disordered" evidence="3">
    <location>
        <begin position="181"/>
        <end position="310"/>
    </location>
</feature>
<feature type="domain" description="Thiamine phosphate synthase/TenI" evidence="4">
    <location>
        <begin position="101"/>
        <end position="191"/>
    </location>
</feature>
<organism evidence="5 6">
    <name type="scientific">Macrophomina phaseolina (strain MS6)</name>
    <name type="common">Charcoal rot fungus</name>
    <dbReference type="NCBI Taxonomy" id="1126212"/>
    <lineage>
        <taxon>Eukaryota</taxon>
        <taxon>Fungi</taxon>
        <taxon>Dikarya</taxon>
        <taxon>Ascomycota</taxon>
        <taxon>Pezizomycotina</taxon>
        <taxon>Dothideomycetes</taxon>
        <taxon>Dothideomycetes incertae sedis</taxon>
        <taxon>Botryosphaeriales</taxon>
        <taxon>Botryosphaeriaceae</taxon>
        <taxon>Macrophomina</taxon>
    </lineage>
</organism>
<accession>K2RL95</accession>
<proteinExistence type="predicted"/>
<dbReference type="GO" id="GO:0009228">
    <property type="term" value="P:thiamine biosynthetic process"/>
    <property type="evidence" value="ECO:0007669"/>
    <property type="project" value="UniProtKB-KW"/>
</dbReference>
<dbReference type="HOGENOM" id="CLU_897348_0_0_1"/>
<evidence type="ECO:0000313" key="6">
    <source>
        <dbReference type="Proteomes" id="UP000007129"/>
    </source>
</evidence>
<dbReference type="InParanoid" id="K2RL95"/>
<keyword evidence="2" id="KW-0784">Thiamine biosynthesis</keyword>
<comment type="pathway">
    <text evidence="1">Cofactor biosynthesis; thiamine diphosphate biosynthesis.</text>
</comment>
<feature type="compositionally biased region" description="Low complexity" evidence="3">
    <location>
        <begin position="275"/>
        <end position="298"/>
    </location>
</feature>
<protein>
    <submittedName>
        <fullName evidence="5">Thiamine monophosphate synthase</fullName>
    </submittedName>
</protein>
<dbReference type="SUPFAM" id="SSF51391">
    <property type="entry name" value="Thiamin phosphate synthase"/>
    <property type="match status" value="1"/>
</dbReference>
<feature type="compositionally biased region" description="Low complexity" evidence="3">
    <location>
        <begin position="194"/>
        <end position="256"/>
    </location>
</feature>
<dbReference type="Pfam" id="PF02581">
    <property type="entry name" value="TMP-TENI"/>
    <property type="match status" value="1"/>
</dbReference>
<dbReference type="VEuPathDB" id="FungiDB:MPH_11932"/>